<feature type="domain" description="ABC transporter" evidence="11">
    <location>
        <begin position="19"/>
        <end position="255"/>
    </location>
</feature>
<dbReference type="PANTHER" id="PTHR43790:SF3">
    <property type="entry name" value="D-ALLOSE IMPORT ATP-BINDING PROTEIN ALSA-RELATED"/>
    <property type="match status" value="1"/>
</dbReference>
<dbReference type="PROSITE" id="PS00211">
    <property type="entry name" value="ABC_TRANSPORTER_1"/>
    <property type="match status" value="1"/>
</dbReference>
<dbReference type="CDD" id="cd03215">
    <property type="entry name" value="ABC_Carb_Monos_II"/>
    <property type="match status" value="1"/>
</dbReference>
<dbReference type="SMART" id="SM00382">
    <property type="entry name" value="AAA"/>
    <property type="match status" value="2"/>
</dbReference>
<keyword evidence="9" id="KW-1278">Translocase</keyword>
<dbReference type="AlphaFoldDB" id="A0A6S7BRA3"/>
<keyword evidence="3" id="KW-1003">Cell membrane</keyword>
<sequence>MPAQTTPSHMPHDRARPVLEMQDVSKRFGATSALAGVSLQVHAHEIHALMGENGAGKSTLMKVLAGVITPDAGSISMDGQTIAIDGPASARAHGINLIYQELSIAANLSVAQNVFMGSEPRSRFGLLDKQALHARTRQILDRLGASFAPETPAALLSIAEQQQVEIARALIHRSRVLIMDEPTAALSERETERLFGIIRSLREEGIAIIYISHRMDEVDLLADRVTVLRDGQRIGEIQKADIERGRIVQMMVGRPLAELFPREERFKAGDCVLEVERIASEQVHDVSFKAYKGEIVALAGLIGAGRTELARLVFGADVRRSGTIRVNGAEASIRRPRDAIRAGIAYVPEDRKGQGLLLDMSVGANMTMNVVKRFARFGMVNRAAMARVAAELKVRLNVKAASLGMPIAGLSGGNQQKALLARWLAIKPVVLILDEPTRGIDIGAKMEIYNLMRELAASGVAIVCISSDLPEVIGIADRVLVMREGRIAAELSRTEISQERVMAAALELPQADRLVVPEHIDAQTGRMSFRPDAS</sequence>
<accession>A0A6S7BRA3</accession>
<evidence type="ECO:0000259" key="11">
    <source>
        <dbReference type="PROSITE" id="PS50893"/>
    </source>
</evidence>
<keyword evidence="5" id="KW-0762">Sugar transport</keyword>
<reference evidence="12 13" key="1">
    <citation type="submission" date="2020-04" db="EMBL/GenBank/DDBJ databases">
        <authorList>
            <person name="De Canck E."/>
        </authorList>
    </citation>
    <scope>NUCLEOTIDE SEQUENCE [LARGE SCALE GENOMIC DNA]</scope>
    <source>
        <strain evidence="12 13">LMG 28138</strain>
    </source>
</reference>
<evidence type="ECO:0000256" key="2">
    <source>
        <dbReference type="ARBA" id="ARBA00022448"/>
    </source>
</evidence>
<evidence type="ECO:0000256" key="6">
    <source>
        <dbReference type="ARBA" id="ARBA00022737"/>
    </source>
</evidence>
<dbReference type="InterPro" id="IPR003439">
    <property type="entry name" value="ABC_transporter-like_ATP-bd"/>
</dbReference>
<dbReference type="Pfam" id="PF00005">
    <property type="entry name" value="ABC_tran"/>
    <property type="match status" value="2"/>
</dbReference>
<name>A0A6S7BRA3_9BURK</name>
<dbReference type="Gene3D" id="3.40.50.300">
    <property type="entry name" value="P-loop containing nucleotide triphosphate hydrolases"/>
    <property type="match status" value="2"/>
</dbReference>
<keyword evidence="7" id="KW-0547">Nucleotide-binding</keyword>
<evidence type="ECO:0000256" key="8">
    <source>
        <dbReference type="ARBA" id="ARBA00022840"/>
    </source>
</evidence>
<dbReference type="SUPFAM" id="SSF52540">
    <property type="entry name" value="P-loop containing nucleoside triphosphate hydrolases"/>
    <property type="match status" value="2"/>
</dbReference>
<dbReference type="InterPro" id="IPR050107">
    <property type="entry name" value="ABC_carbohydrate_import_ATPase"/>
</dbReference>
<dbReference type="GO" id="GO:0016887">
    <property type="term" value="F:ATP hydrolysis activity"/>
    <property type="evidence" value="ECO:0007669"/>
    <property type="project" value="InterPro"/>
</dbReference>
<feature type="domain" description="ABC transporter" evidence="11">
    <location>
        <begin position="266"/>
        <end position="509"/>
    </location>
</feature>
<dbReference type="PANTHER" id="PTHR43790">
    <property type="entry name" value="CARBOHYDRATE TRANSPORT ATP-BINDING PROTEIN MG119-RELATED"/>
    <property type="match status" value="1"/>
</dbReference>
<dbReference type="RefSeq" id="WP_246257537.1">
    <property type="nucleotide sequence ID" value="NZ_CADIKM010000016.1"/>
</dbReference>
<dbReference type="GO" id="GO:0005524">
    <property type="term" value="F:ATP binding"/>
    <property type="evidence" value="ECO:0007669"/>
    <property type="project" value="UniProtKB-KW"/>
</dbReference>
<evidence type="ECO:0000256" key="7">
    <source>
        <dbReference type="ARBA" id="ARBA00022741"/>
    </source>
</evidence>
<evidence type="ECO:0000313" key="13">
    <source>
        <dbReference type="Proteomes" id="UP000494115"/>
    </source>
</evidence>
<evidence type="ECO:0000313" key="12">
    <source>
        <dbReference type="EMBL" id="CAB3792755.1"/>
    </source>
</evidence>
<dbReference type="PROSITE" id="PS50893">
    <property type="entry name" value="ABC_TRANSPORTER_2"/>
    <property type="match status" value="2"/>
</dbReference>
<evidence type="ECO:0000256" key="9">
    <source>
        <dbReference type="ARBA" id="ARBA00022967"/>
    </source>
</evidence>
<dbReference type="FunFam" id="3.40.50.300:FF:000127">
    <property type="entry name" value="Ribose import ATP-binding protein RbsA"/>
    <property type="match status" value="1"/>
</dbReference>
<evidence type="ECO:0000256" key="4">
    <source>
        <dbReference type="ARBA" id="ARBA00022519"/>
    </source>
</evidence>
<keyword evidence="4" id="KW-0997">Cell inner membrane</keyword>
<evidence type="ECO:0000256" key="3">
    <source>
        <dbReference type="ARBA" id="ARBA00022475"/>
    </source>
</evidence>
<keyword evidence="8 12" id="KW-0067">ATP-binding</keyword>
<evidence type="ECO:0000256" key="1">
    <source>
        <dbReference type="ARBA" id="ARBA00004202"/>
    </source>
</evidence>
<comment type="subcellular location">
    <subcellularLocation>
        <location evidence="1">Cell membrane</location>
        <topology evidence="1">Peripheral membrane protein</topology>
    </subcellularLocation>
</comment>
<dbReference type="InterPro" id="IPR003593">
    <property type="entry name" value="AAA+_ATPase"/>
</dbReference>
<dbReference type="GO" id="GO:0005886">
    <property type="term" value="C:plasma membrane"/>
    <property type="evidence" value="ECO:0007669"/>
    <property type="project" value="UniProtKB-SubCell"/>
</dbReference>
<evidence type="ECO:0000256" key="5">
    <source>
        <dbReference type="ARBA" id="ARBA00022597"/>
    </source>
</evidence>
<keyword evidence="6" id="KW-0677">Repeat</keyword>
<protein>
    <submittedName>
        <fullName evidence="12">Ribose import ATP-binding protein RbsA</fullName>
    </submittedName>
</protein>
<keyword evidence="2" id="KW-0813">Transport</keyword>
<evidence type="ECO:0000256" key="10">
    <source>
        <dbReference type="ARBA" id="ARBA00023136"/>
    </source>
</evidence>
<dbReference type="CDD" id="cd03216">
    <property type="entry name" value="ABC_Carb_Monos_I"/>
    <property type="match status" value="1"/>
</dbReference>
<dbReference type="Proteomes" id="UP000494115">
    <property type="component" value="Unassembled WGS sequence"/>
</dbReference>
<proteinExistence type="predicted"/>
<keyword evidence="10" id="KW-0472">Membrane</keyword>
<keyword evidence="13" id="KW-1185">Reference proteome</keyword>
<organism evidence="12 13">
    <name type="scientific">Pararobbsia alpina</name>
    <dbReference type="NCBI Taxonomy" id="621374"/>
    <lineage>
        <taxon>Bacteria</taxon>
        <taxon>Pseudomonadati</taxon>
        <taxon>Pseudomonadota</taxon>
        <taxon>Betaproteobacteria</taxon>
        <taxon>Burkholderiales</taxon>
        <taxon>Burkholderiaceae</taxon>
        <taxon>Pararobbsia</taxon>
    </lineage>
</organism>
<dbReference type="InterPro" id="IPR027417">
    <property type="entry name" value="P-loop_NTPase"/>
</dbReference>
<dbReference type="EMBL" id="CADIKM010000016">
    <property type="protein sequence ID" value="CAB3792755.1"/>
    <property type="molecule type" value="Genomic_DNA"/>
</dbReference>
<dbReference type="InterPro" id="IPR017871">
    <property type="entry name" value="ABC_transporter-like_CS"/>
</dbReference>
<gene>
    <name evidence="12" type="primary">rbsA_7</name>
    <name evidence="12" type="ORF">LMG28138_03406</name>
</gene>